<name>A0A9N9BIK3_9GLOM</name>
<dbReference type="SMART" id="SM00233">
    <property type="entry name" value="PH"/>
    <property type="match status" value="2"/>
</dbReference>
<proteinExistence type="predicted"/>
<feature type="compositionally biased region" description="Polar residues" evidence="1">
    <location>
        <begin position="294"/>
        <end position="304"/>
    </location>
</feature>
<evidence type="ECO:0000313" key="3">
    <source>
        <dbReference type="EMBL" id="CAG8565402.1"/>
    </source>
</evidence>
<dbReference type="Gene3D" id="2.30.29.30">
    <property type="entry name" value="Pleckstrin-homology domain (PH domain)/Phosphotyrosine-binding domain (PTB)"/>
    <property type="match status" value="2"/>
</dbReference>
<dbReference type="FunFam" id="2.30.29.30:FF:000286">
    <property type="entry name" value="PH-protein kinase domain containing protein"/>
    <property type="match status" value="2"/>
</dbReference>
<organism evidence="3 4">
    <name type="scientific">Ambispora leptoticha</name>
    <dbReference type="NCBI Taxonomy" id="144679"/>
    <lineage>
        <taxon>Eukaryota</taxon>
        <taxon>Fungi</taxon>
        <taxon>Fungi incertae sedis</taxon>
        <taxon>Mucoromycota</taxon>
        <taxon>Glomeromycotina</taxon>
        <taxon>Glomeromycetes</taxon>
        <taxon>Archaeosporales</taxon>
        <taxon>Ambisporaceae</taxon>
        <taxon>Ambispora</taxon>
    </lineage>
</organism>
<dbReference type="PANTHER" id="PTHR14336:SF15">
    <property type="entry name" value="DUAL ADAPTER FOR PHOSPHOTYROSINE AND 3-PHOSPHOTYROSINE AND 3-PHOSPHOINOSITIDE"/>
    <property type="match status" value="1"/>
</dbReference>
<accession>A0A9N9BIK3</accession>
<dbReference type="Pfam" id="PF00169">
    <property type="entry name" value="PH"/>
    <property type="match status" value="2"/>
</dbReference>
<feature type="compositionally biased region" description="Polar residues" evidence="1">
    <location>
        <begin position="455"/>
        <end position="464"/>
    </location>
</feature>
<feature type="compositionally biased region" description="Polar residues" evidence="1">
    <location>
        <begin position="21"/>
        <end position="43"/>
    </location>
</feature>
<evidence type="ECO:0000313" key="4">
    <source>
        <dbReference type="Proteomes" id="UP000789508"/>
    </source>
</evidence>
<gene>
    <name evidence="3" type="ORF">ALEPTO_LOCUS6555</name>
</gene>
<dbReference type="InterPro" id="IPR011993">
    <property type="entry name" value="PH-like_dom_sf"/>
</dbReference>
<feature type="domain" description="PH" evidence="2">
    <location>
        <begin position="91"/>
        <end position="190"/>
    </location>
</feature>
<feature type="region of interest" description="Disordered" evidence="1">
    <location>
        <begin position="17"/>
        <end position="72"/>
    </location>
</feature>
<feature type="compositionally biased region" description="Basic and acidic residues" evidence="1">
    <location>
        <begin position="444"/>
        <end position="454"/>
    </location>
</feature>
<dbReference type="Proteomes" id="UP000789508">
    <property type="component" value="Unassembled WGS sequence"/>
</dbReference>
<dbReference type="PROSITE" id="PS50003">
    <property type="entry name" value="PH_DOMAIN"/>
    <property type="match status" value="2"/>
</dbReference>
<dbReference type="OrthoDB" id="2157866at2759"/>
<comment type="caution">
    <text evidence="3">The sequence shown here is derived from an EMBL/GenBank/DDBJ whole genome shotgun (WGS) entry which is preliminary data.</text>
</comment>
<evidence type="ECO:0000256" key="1">
    <source>
        <dbReference type="SAM" id="MobiDB-lite"/>
    </source>
</evidence>
<dbReference type="InterPro" id="IPR051707">
    <property type="entry name" value="PI-Interact_SigTrans_Reg"/>
</dbReference>
<sequence length="464" mass="52295">MLELSITTSVEHKKSAALDNIKNNSGDKNMTTPTSILRNNNKPTKFVPTPLSDNSDSEQEASGSQDYGVGYETEPEDLEPMEARETLQHEQLVKAGYLFKKQERRNVRGKHWKRRWFVLRSTKLAYYKDEKEYELLRILDMNDVHAVAPVELKHKSNVFGIFTSKRTYYIQANNKKELSEWIDALNKISAQVQDEEELLEDEDEGSQADSEEMASKQARIATPKRSSKLAFRDPPLRVNSSVTILEKPLAASPTNTMAVDIPFVQGNNHARANGEGNASISSNTSAASFGNVPSIPSSPITVNFSPPERKDSSDPTASSEDDEGIYEGLPSNSAGIFGDESENSQTIYSGYLYKLSNRYKTWKKRWFVLRTNTLNYYKNEKEREALRVISLDVILVAVETDSMSRSKKNCFKIITPKRAFIACAPNEEAERAWLNALQTALNRTKEKQKEEDNSLHSSVIESTA</sequence>
<reference evidence="3" key="1">
    <citation type="submission" date="2021-06" db="EMBL/GenBank/DDBJ databases">
        <authorList>
            <person name="Kallberg Y."/>
            <person name="Tangrot J."/>
            <person name="Rosling A."/>
        </authorList>
    </citation>
    <scope>NUCLEOTIDE SEQUENCE</scope>
    <source>
        <strain evidence="3">FL130A</strain>
    </source>
</reference>
<feature type="compositionally biased region" description="Acidic residues" evidence="1">
    <location>
        <begin position="194"/>
        <end position="212"/>
    </location>
</feature>
<dbReference type="SUPFAM" id="SSF50729">
    <property type="entry name" value="PH domain-like"/>
    <property type="match status" value="2"/>
</dbReference>
<evidence type="ECO:0000259" key="2">
    <source>
        <dbReference type="PROSITE" id="PS50003"/>
    </source>
</evidence>
<dbReference type="EMBL" id="CAJVPS010002321">
    <property type="protein sequence ID" value="CAG8565402.1"/>
    <property type="molecule type" value="Genomic_DNA"/>
</dbReference>
<feature type="domain" description="PH" evidence="2">
    <location>
        <begin position="345"/>
        <end position="442"/>
    </location>
</feature>
<feature type="region of interest" description="Disordered" evidence="1">
    <location>
        <begin position="194"/>
        <end position="232"/>
    </location>
</feature>
<dbReference type="PANTHER" id="PTHR14336">
    <property type="entry name" value="TANDEM PH DOMAIN CONTAINING PROTEIN"/>
    <property type="match status" value="1"/>
</dbReference>
<dbReference type="InterPro" id="IPR001849">
    <property type="entry name" value="PH_domain"/>
</dbReference>
<feature type="region of interest" description="Disordered" evidence="1">
    <location>
        <begin position="290"/>
        <end position="325"/>
    </location>
</feature>
<protein>
    <submittedName>
        <fullName evidence="3">4650_t:CDS:1</fullName>
    </submittedName>
</protein>
<dbReference type="AlphaFoldDB" id="A0A9N9BIK3"/>
<keyword evidence="4" id="KW-1185">Reference proteome</keyword>
<feature type="region of interest" description="Disordered" evidence="1">
    <location>
        <begin position="444"/>
        <end position="464"/>
    </location>
</feature>